<dbReference type="STRING" id="1121476.SAMN02745751_02943"/>
<feature type="transmembrane region" description="Helical" evidence="8">
    <location>
        <begin position="359"/>
        <end position="381"/>
    </location>
</feature>
<evidence type="ECO:0000313" key="10">
    <source>
        <dbReference type="Proteomes" id="UP000184052"/>
    </source>
</evidence>
<evidence type="ECO:0000256" key="1">
    <source>
        <dbReference type="ARBA" id="ARBA00004141"/>
    </source>
</evidence>
<dbReference type="GO" id="GO:0005886">
    <property type="term" value="C:plasma membrane"/>
    <property type="evidence" value="ECO:0007669"/>
    <property type="project" value="TreeGrafter"/>
</dbReference>
<feature type="transmembrane region" description="Helical" evidence="8">
    <location>
        <begin position="226"/>
        <end position="247"/>
    </location>
</feature>
<dbReference type="InterPro" id="IPR038377">
    <property type="entry name" value="Na/Glc_symporter_sf"/>
</dbReference>
<feature type="transmembrane region" description="Helical" evidence="8">
    <location>
        <begin position="153"/>
        <end position="179"/>
    </location>
</feature>
<dbReference type="AlphaFoldDB" id="A0A1M6KNM2"/>
<evidence type="ECO:0000256" key="2">
    <source>
        <dbReference type="ARBA" id="ARBA00006434"/>
    </source>
</evidence>
<dbReference type="OrthoDB" id="9810181at2"/>
<keyword evidence="10" id="KW-1185">Reference proteome</keyword>
<keyword evidence="5 8" id="KW-1133">Transmembrane helix</keyword>
<keyword evidence="4 8" id="KW-0812">Transmembrane</keyword>
<dbReference type="PROSITE" id="PS50283">
    <property type="entry name" value="NA_SOLUT_SYMP_3"/>
    <property type="match status" value="1"/>
</dbReference>
<dbReference type="InterPro" id="IPR050277">
    <property type="entry name" value="Sodium:Solute_Symporter"/>
</dbReference>
<evidence type="ECO:0000256" key="3">
    <source>
        <dbReference type="ARBA" id="ARBA00022448"/>
    </source>
</evidence>
<feature type="transmembrane region" description="Helical" evidence="8">
    <location>
        <begin position="313"/>
        <end position="338"/>
    </location>
</feature>
<dbReference type="CDD" id="cd10322">
    <property type="entry name" value="SLC5sbd"/>
    <property type="match status" value="1"/>
</dbReference>
<keyword evidence="6 8" id="KW-0472">Membrane</keyword>
<gene>
    <name evidence="9" type="ORF">SAMN02745751_02943</name>
</gene>
<proteinExistence type="inferred from homology"/>
<feature type="transmembrane region" description="Helical" evidence="8">
    <location>
        <begin position="6"/>
        <end position="23"/>
    </location>
</feature>
<dbReference type="GO" id="GO:0022857">
    <property type="term" value="F:transmembrane transporter activity"/>
    <property type="evidence" value="ECO:0007669"/>
    <property type="project" value="InterPro"/>
</dbReference>
<evidence type="ECO:0000256" key="7">
    <source>
        <dbReference type="RuleBase" id="RU362091"/>
    </source>
</evidence>
<feature type="transmembrane region" description="Helical" evidence="8">
    <location>
        <begin position="76"/>
        <end position="94"/>
    </location>
</feature>
<dbReference type="RefSeq" id="WP_073050329.1">
    <property type="nucleotide sequence ID" value="NZ_FQZL01000027.1"/>
</dbReference>
<feature type="transmembrane region" description="Helical" evidence="8">
    <location>
        <begin position="268"/>
        <end position="293"/>
    </location>
</feature>
<feature type="transmembrane region" description="Helical" evidence="8">
    <location>
        <begin position="118"/>
        <end position="147"/>
    </location>
</feature>
<comment type="similarity">
    <text evidence="2 7">Belongs to the sodium:solute symporter (SSF) (TC 2.A.21) family.</text>
</comment>
<dbReference type="Gene3D" id="1.20.1730.10">
    <property type="entry name" value="Sodium/glucose cotransporter"/>
    <property type="match status" value="1"/>
</dbReference>
<feature type="transmembrane region" description="Helical" evidence="8">
    <location>
        <begin position="43"/>
        <end position="64"/>
    </location>
</feature>
<feature type="transmembrane region" description="Helical" evidence="8">
    <location>
        <begin position="416"/>
        <end position="434"/>
    </location>
</feature>
<dbReference type="EMBL" id="FQZL01000027">
    <property type="protein sequence ID" value="SHJ60521.1"/>
    <property type="molecule type" value="Genomic_DNA"/>
</dbReference>
<name>A0A1M6KNM2_9FIRM</name>
<evidence type="ECO:0000256" key="6">
    <source>
        <dbReference type="ARBA" id="ARBA00023136"/>
    </source>
</evidence>
<keyword evidence="3" id="KW-0813">Transport</keyword>
<accession>A0A1M6KNM2</accession>
<evidence type="ECO:0000256" key="5">
    <source>
        <dbReference type="ARBA" id="ARBA00022989"/>
    </source>
</evidence>
<feature type="transmembrane region" description="Helical" evidence="8">
    <location>
        <begin position="186"/>
        <end position="206"/>
    </location>
</feature>
<feature type="transmembrane region" description="Helical" evidence="8">
    <location>
        <begin position="446"/>
        <end position="464"/>
    </location>
</feature>
<dbReference type="Proteomes" id="UP000184052">
    <property type="component" value="Unassembled WGS sequence"/>
</dbReference>
<reference evidence="9 10" key="1">
    <citation type="submission" date="2016-11" db="EMBL/GenBank/DDBJ databases">
        <authorList>
            <person name="Jaros S."/>
            <person name="Januszkiewicz K."/>
            <person name="Wedrychowicz H."/>
        </authorList>
    </citation>
    <scope>NUCLEOTIDE SEQUENCE [LARGE SCALE GENOMIC DNA]</scope>
    <source>
        <strain evidence="9 10">DSM 17477</strain>
    </source>
</reference>
<evidence type="ECO:0000256" key="4">
    <source>
        <dbReference type="ARBA" id="ARBA00022692"/>
    </source>
</evidence>
<comment type="subcellular location">
    <subcellularLocation>
        <location evidence="1">Membrane</location>
        <topology evidence="1">Multi-pass membrane protein</topology>
    </subcellularLocation>
</comment>
<sequence>MSTVDLLIIGLYLVGMIAIGFFARGQIETMDDFILGGRRFSSFALIGTIMATMVGSGMTMGAVGNAYKYGATGTVFWMYAGFALGLIFFGLLAGKIRETGKRTMAEVISEKFGNSSRLVASIVIILYAISIVAINIAGLRNIIIYVFGEGLTISLPVATAIAAIISIGYTSIGGFFAVVYTDVVQLIIMIIGIFILGPIIGLTQTGGFAPIATAFADAGMSMTNPFVGGVSAGSVGFFLAYFLAVPGDPTMPQRALAAKDYKTARSSFLVTGAMGFYFGIVLLLLGGVMFVLHPGLENAEAALPIFVLNHYPPVLRGITIAGIIAAIMSSFDSFLILATTHLMYDMGHALKQDVNEERLNKAMPVATVVIGLIGLIIALYIQSLFAYLYMVFSIVGAALVPALLAALFFSEKTSKTAVVLSILTGTIVPAGLYLTVGYNVFLGDPVFLGLIASVAVLVVGSMALKDKPEERAASEAK</sequence>
<evidence type="ECO:0000256" key="8">
    <source>
        <dbReference type="SAM" id="Phobius"/>
    </source>
</evidence>
<dbReference type="PANTHER" id="PTHR48086:SF7">
    <property type="entry name" value="SODIUM-SOLUTE SYMPORTER-RELATED"/>
    <property type="match status" value="1"/>
</dbReference>
<organism evidence="9 10">
    <name type="scientific">Dethiosulfatibacter aminovorans DSM 17477</name>
    <dbReference type="NCBI Taxonomy" id="1121476"/>
    <lineage>
        <taxon>Bacteria</taxon>
        <taxon>Bacillati</taxon>
        <taxon>Bacillota</taxon>
        <taxon>Tissierellia</taxon>
        <taxon>Dethiosulfatibacter</taxon>
    </lineage>
</organism>
<protein>
    <submittedName>
        <fullName evidence="9">Solute:Na+ symporter, SSS family</fullName>
    </submittedName>
</protein>
<feature type="transmembrane region" description="Helical" evidence="8">
    <location>
        <begin position="387"/>
        <end position="409"/>
    </location>
</feature>
<evidence type="ECO:0000313" key="9">
    <source>
        <dbReference type="EMBL" id="SHJ60521.1"/>
    </source>
</evidence>
<dbReference type="PANTHER" id="PTHR48086">
    <property type="entry name" value="SODIUM/PROLINE SYMPORTER-RELATED"/>
    <property type="match status" value="1"/>
</dbReference>
<dbReference type="InterPro" id="IPR001734">
    <property type="entry name" value="Na/solute_symporter"/>
</dbReference>
<dbReference type="Pfam" id="PF00474">
    <property type="entry name" value="SSF"/>
    <property type="match status" value="1"/>
</dbReference>